<evidence type="ECO:0000256" key="1">
    <source>
        <dbReference type="SAM" id="MobiDB-lite"/>
    </source>
</evidence>
<accession>A0A2N5UAP9</accession>
<keyword evidence="3" id="KW-1185">Reference proteome</keyword>
<dbReference type="AlphaFoldDB" id="A0A2N5UAP9"/>
<organism evidence="2 3">
    <name type="scientific">Puccinia coronata f. sp. avenae</name>
    <dbReference type="NCBI Taxonomy" id="200324"/>
    <lineage>
        <taxon>Eukaryota</taxon>
        <taxon>Fungi</taxon>
        <taxon>Dikarya</taxon>
        <taxon>Basidiomycota</taxon>
        <taxon>Pucciniomycotina</taxon>
        <taxon>Pucciniomycetes</taxon>
        <taxon>Pucciniales</taxon>
        <taxon>Pucciniaceae</taxon>
        <taxon>Puccinia</taxon>
    </lineage>
</organism>
<evidence type="ECO:0000313" key="2">
    <source>
        <dbReference type="EMBL" id="PLW34788.1"/>
    </source>
</evidence>
<name>A0A2N5UAP9_9BASI</name>
<sequence length="136" mass="16108">MFSNNQDQLHGNKHTPSSNVSPDENSKLIAYWIKRLQREQEEYLRTYKLSPYDLLSYNEKLRWALDRIKARKEAKLDYQIAFNALLRDHRKTRRLRQTEKMAANNNNINTTGNTTIVPNYLNRPVALITTPFLTDR</sequence>
<gene>
    <name evidence="2" type="ORF">PCANC_23680</name>
</gene>
<feature type="region of interest" description="Disordered" evidence="1">
    <location>
        <begin position="1"/>
        <end position="23"/>
    </location>
</feature>
<dbReference type="Proteomes" id="UP000235388">
    <property type="component" value="Unassembled WGS sequence"/>
</dbReference>
<dbReference type="EMBL" id="PGCJ01000270">
    <property type="protein sequence ID" value="PLW34788.1"/>
    <property type="molecule type" value="Genomic_DNA"/>
</dbReference>
<protein>
    <submittedName>
        <fullName evidence="2">Uncharacterized protein</fullName>
    </submittedName>
</protein>
<evidence type="ECO:0000313" key="3">
    <source>
        <dbReference type="Proteomes" id="UP000235388"/>
    </source>
</evidence>
<comment type="caution">
    <text evidence="2">The sequence shown here is derived from an EMBL/GenBank/DDBJ whole genome shotgun (WGS) entry which is preliminary data.</text>
</comment>
<proteinExistence type="predicted"/>
<reference evidence="2 3" key="1">
    <citation type="submission" date="2017-11" db="EMBL/GenBank/DDBJ databases">
        <title>De novo assembly and phasing of dikaryotic genomes from two isolates of Puccinia coronata f. sp. avenae, the causal agent of oat crown rust.</title>
        <authorList>
            <person name="Miller M.E."/>
            <person name="Zhang Y."/>
            <person name="Omidvar V."/>
            <person name="Sperschneider J."/>
            <person name="Schwessinger B."/>
            <person name="Raley C."/>
            <person name="Palmer J.M."/>
            <person name="Garnica D."/>
            <person name="Upadhyaya N."/>
            <person name="Rathjen J."/>
            <person name="Taylor J.M."/>
            <person name="Park R.F."/>
            <person name="Dodds P.N."/>
            <person name="Hirsch C.D."/>
            <person name="Kianian S.F."/>
            <person name="Figueroa M."/>
        </authorList>
    </citation>
    <scope>NUCLEOTIDE SEQUENCE [LARGE SCALE GENOMIC DNA]</scope>
    <source>
        <strain evidence="2">12NC29</strain>
    </source>
</reference>